<evidence type="ECO:0000313" key="3">
    <source>
        <dbReference type="Proteomes" id="UP000032427"/>
    </source>
</evidence>
<sequence>MTTITHIIDSALSQGQVEWQVDSFSTRMEKLLQWSHRLAEHPDFGVLAAKMVRFQCQRAQHLISETELMPGPTGESNELYAAARGVFYITSDEKASVVALIGQITASLIAGNAIIVALSSQDAKLTSVILEGLHQAKVPRLAAQQAEFAITDINDVRLAGVCFVGNEQKSIVLNQQLAKRDGLLAQLVAETDQERLPVITDPHFVLRFITERTRTINVTAVGGNATLLELGGGNH</sequence>
<protein>
    <recommendedName>
        <fullName evidence="4">1-pyrroline-5-carboxylate dehydrogenase</fullName>
    </recommendedName>
</protein>
<dbReference type="Proteomes" id="UP000032427">
    <property type="component" value="Chromosome 2"/>
</dbReference>
<dbReference type="STRING" id="80852.AWOD_II_0938"/>
<evidence type="ECO:0008006" key="4">
    <source>
        <dbReference type="Google" id="ProtNLM"/>
    </source>
</evidence>
<dbReference type="EMBL" id="LN554847">
    <property type="protein sequence ID" value="CED57559.1"/>
    <property type="molecule type" value="Genomic_DNA"/>
</dbReference>
<gene>
    <name evidence="2" type="ORF">AWOD_II_0938</name>
</gene>
<dbReference type="Gene3D" id="3.40.605.10">
    <property type="entry name" value="Aldehyde Dehydrogenase, Chain A, domain 1"/>
    <property type="match status" value="1"/>
</dbReference>
<reference evidence="3" key="1">
    <citation type="submission" date="2014-09" db="EMBL/GenBank/DDBJ databases">
        <authorList>
            <person name="Hjerde E."/>
        </authorList>
    </citation>
    <scope>NUCLEOTIDE SEQUENCE [LARGE SCALE GENOMIC DNA]</scope>
    <source>
        <strain evidence="3">06/09/139</strain>
    </source>
</reference>
<accession>A0A090ID91</accession>
<organism evidence="2 3">
    <name type="scientific">Aliivibrio wodanis</name>
    <dbReference type="NCBI Taxonomy" id="80852"/>
    <lineage>
        <taxon>Bacteria</taxon>
        <taxon>Pseudomonadati</taxon>
        <taxon>Pseudomonadota</taxon>
        <taxon>Gammaproteobacteria</taxon>
        <taxon>Vibrionales</taxon>
        <taxon>Vibrionaceae</taxon>
        <taxon>Aliivibrio</taxon>
    </lineage>
</organism>
<keyword evidence="1" id="KW-0560">Oxidoreductase</keyword>
<dbReference type="PATRIC" id="fig|80852.17.peg.3735"/>
<dbReference type="AlphaFoldDB" id="A0A090ID91"/>
<dbReference type="InterPro" id="IPR016161">
    <property type="entry name" value="Ald_DH/histidinol_DH"/>
</dbReference>
<dbReference type="GO" id="GO:0016491">
    <property type="term" value="F:oxidoreductase activity"/>
    <property type="evidence" value="ECO:0007669"/>
    <property type="project" value="UniProtKB-KW"/>
</dbReference>
<dbReference type="InterPro" id="IPR016162">
    <property type="entry name" value="Ald_DH_N"/>
</dbReference>
<evidence type="ECO:0000256" key="1">
    <source>
        <dbReference type="ARBA" id="ARBA00023002"/>
    </source>
</evidence>
<dbReference type="OrthoDB" id="6659650at2"/>
<dbReference type="GeneID" id="28543193"/>
<dbReference type="HOGENOM" id="CLU_1169897_0_0_6"/>
<dbReference type="SUPFAM" id="SSF53720">
    <property type="entry name" value="ALDH-like"/>
    <property type="match status" value="1"/>
</dbReference>
<proteinExistence type="predicted"/>
<keyword evidence="3" id="KW-1185">Reference proteome</keyword>
<evidence type="ECO:0000313" key="2">
    <source>
        <dbReference type="EMBL" id="CED57559.1"/>
    </source>
</evidence>
<name>A0A090ID91_9GAMM</name>
<dbReference type="KEGG" id="awd:AWOD_II_0938"/>